<name>A0ABZ2LZR9_9BACT</name>
<keyword evidence="3" id="KW-1185">Reference proteome</keyword>
<dbReference type="RefSeq" id="WP_394825996.1">
    <property type="nucleotide sequence ID" value="NZ_CP089984.1"/>
</dbReference>
<organism evidence="2 3">
    <name type="scientific">Pendulispora albinea</name>
    <dbReference type="NCBI Taxonomy" id="2741071"/>
    <lineage>
        <taxon>Bacteria</taxon>
        <taxon>Pseudomonadati</taxon>
        <taxon>Myxococcota</taxon>
        <taxon>Myxococcia</taxon>
        <taxon>Myxococcales</taxon>
        <taxon>Sorangiineae</taxon>
        <taxon>Pendulisporaceae</taxon>
        <taxon>Pendulispora</taxon>
    </lineage>
</organism>
<sequence>MNAPARKSGPLAAVKAKFGDKAKLVAAVKEFTNDDLWVSRTNKDKGLEHVSNAKLLRLHETFSTVKEKFGTRAKLIESILEIEKRTKDEGYKTRLSAYPVPRLYDLYRSTKKRTDAKNKPAAAKTAKAAEPKAAAKKPAAAKKTAAKKAPAAKKAAAAKKSTGKAKK</sequence>
<proteinExistence type="predicted"/>
<protein>
    <submittedName>
        <fullName evidence="2">Uncharacterized protein</fullName>
    </submittedName>
</protein>
<evidence type="ECO:0000313" key="2">
    <source>
        <dbReference type="EMBL" id="WXB16372.1"/>
    </source>
</evidence>
<reference evidence="2 3" key="1">
    <citation type="submission" date="2021-12" db="EMBL/GenBank/DDBJ databases">
        <title>Discovery of the Pendulisporaceae a myxobacterial family with distinct sporulation behavior and unique specialized metabolism.</title>
        <authorList>
            <person name="Garcia R."/>
            <person name="Popoff A."/>
            <person name="Bader C.D."/>
            <person name="Loehr J."/>
            <person name="Walesch S."/>
            <person name="Walt C."/>
            <person name="Boldt J."/>
            <person name="Bunk B."/>
            <person name="Haeckl F.J.F.P.J."/>
            <person name="Gunesch A.P."/>
            <person name="Birkelbach J."/>
            <person name="Nuebel U."/>
            <person name="Pietschmann T."/>
            <person name="Bach T."/>
            <person name="Mueller R."/>
        </authorList>
    </citation>
    <scope>NUCLEOTIDE SEQUENCE [LARGE SCALE GENOMIC DNA]</scope>
    <source>
        <strain evidence="2 3">MSr11954</strain>
    </source>
</reference>
<gene>
    <name evidence="2" type="ORF">LZC94_03630</name>
</gene>
<accession>A0ABZ2LZR9</accession>
<evidence type="ECO:0000313" key="3">
    <source>
        <dbReference type="Proteomes" id="UP001370348"/>
    </source>
</evidence>
<dbReference type="Proteomes" id="UP001370348">
    <property type="component" value="Chromosome"/>
</dbReference>
<dbReference type="EMBL" id="CP089984">
    <property type="protein sequence ID" value="WXB16372.1"/>
    <property type="molecule type" value="Genomic_DNA"/>
</dbReference>
<evidence type="ECO:0000256" key="1">
    <source>
        <dbReference type="SAM" id="MobiDB-lite"/>
    </source>
</evidence>
<feature type="region of interest" description="Disordered" evidence="1">
    <location>
        <begin position="109"/>
        <end position="167"/>
    </location>
</feature>
<feature type="compositionally biased region" description="Low complexity" evidence="1">
    <location>
        <begin position="119"/>
        <end position="160"/>
    </location>
</feature>